<feature type="region of interest" description="Disordered" evidence="1">
    <location>
        <begin position="79"/>
        <end position="99"/>
    </location>
</feature>
<accession>A0AA88P3Y9</accession>
<feature type="compositionally biased region" description="Basic and acidic residues" evidence="1">
    <location>
        <begin position="88"/>
        <end position="99"/>
    </location>
</feature>
<reference evidence="2" key="1">
    <citation type="submission" date="2023-08" db="EMBL/GenBank/DDBJ databases">
        <title>Chromosome-level Genome Assembly of mud carp (Cirrhinus molitorella).</title>
        <authorList>
            <person name="Liu H."/>
        </authorList>
    </citation>
    <scope>NUCLEOTIDE SEQUENCE</scope>
    <source>
        <strain evidence="2">Prfri</strain>
        <tissue evidence="2">Muscle</tissue>
    </source>
</reference>
<comment type="caution">
    <text evidence="2">The sequence shown here is derived from an EMBL/GenBank/DDBJ whole genome shotgun (WGS) entry which is preliminary data.</text>
</comment>
<dbReference type="Proteomes" id="UP001187343">
    <property type="component" value="Unassembled WGS sequence"/>
</dbReference>
<keyword evidence="3" id="KW-1185">Reference proteome</keyword>
<organism evidence="2 3">
    <name type="scientific">Cirrhinus molitorella</name>
    <name type="common">mud carp</name>
    <dbReference type="NCBI Taxonomy" id="172907"/>
    <lineage>
        <taxon>Eukaryota</taxon>
        <taxon>Metazoa</taxon>
        <taxon>Chordata</taxon>
        <taxon>Craniata</taxon>
        <taxon>Vertebrata</taxon>
        <taxon>Euteleostomi</taxon>
        <taxon>Actinopterygii</taxon>
        <taxon>Neopterygii</taxon>
        <taxon>Teleostei</taxon>
        <taxon>Ostariophysi</taxon>
        <taxon>Cypriniformes</taxon>
        <taxon>Cyprinidae</taxon>
        <taxon>Labeoninae</taxon>
        <taxon>Labeonini</taxon>
        <taxon>Cirrhinus</taxon>
    </lineage>
</organism>
<dbReference type="EMBL" id="JAUYZG010000021">
    <property type="protein sequence ID" value="KAK2874484.1"/>
    <property type="molecule type" value="Genomic_DNA"/>
</dbReference>
<evidence type="ECO:0000313" key="2">
    <source>
        <dbReference type="EMBL" id="KAK2874484.1"/>
    </source>
</evidence>
<sequence>MGESLSVSSDSRRENPSLCAKMAEGRDFPDSINRTQTVPGDRKNRRTGTRLGDLIPSPLICSPPTRTLLHVLCFNEQEQEDSGDTEACEGHRAELLTSS</sequence>
<evidence type="ECO:0000256" key="1">
    <source>
        <dbReference type="SAM" id="MobiDB-lite"/>
    </source>
</evidence>
<protein>
    <submittedName>
        <fullName evidence="2">Uncharacterized protein</fullName>
    </submittedName>
</protein>
<dbReference type="AlphaFoldDB" id="A0AA88P3Y9"/>
<proteinExistence type="predicted"/>
<feature type="region of interest" description="Disordered" evidence="1">
    <location>
        <begin position="1"/>
        <end position="56"/>
    </location>
</feature>
<name>A0AA88P3Y9_9TELE</name>
<evidence type="ECO:0000313" key="3">
    <source>
        <dbReference type="Proteomes" id="UP001187343"/>
    </source>
</evidence>
<gene>
    <name evidence="2" type="ORF">Q8A67_021637</name>
</gene>